<dbReference type="InterPro" id="IPR043129">
    <property type="entry name" value="ATPase_NBD"/>
</dbReference>
<dbReference type="Gene3D" id="3.40.367.20">
    <property type="match status" value="1"/>
</dbReference>
<protein>
    <recommendedName>
        <fullName evidence="8">Phosphotransferase</fullName>
        <ecNumber evidence="8">2.7.1.-</ecNumber>
    </recommendedName>
</protein>
<dbReference type="GO" id="GO:0005739">
    <property type="term" value="C:mitochondrion"/>
    <property type="evidence" value="ECO:0007669"/>
    <property type="project" value="TreeGrafter"/>
</dbReference>
<dbReference type="RefSeq" id="XP_046060735.1">
    <property type="nucleotide sequence ID" value="XM_046204719.1"/>
</dbReference>
<dbReference type="OrthoDB" id="419537at2759"/>
<dbReference type="GO" id="GO:0004340">
    <property type="term" value="F:glucokinase activity"/>
    <property type="evidence" value="ECO:0007669"/>
    <property type="project" value="TreeGrafter"/>
</dbReference>
<feature type="domain" description="Hexokinase C-terminal" evidence="10">
    <location>
        <begin position="217"/>
        <end position="467"/>
    </location>
</feature>
<evidence type="ECO:0000313" key="12">
    <source>
        <dbReference type="Proteomes" id="UP000769157"/>
    </source>
</evidence>
<dbReference type="Proteomes" id="UP000769157">
    <property type="component" value="Unassembled WGS sequence"/>
</dbReference>
<keyword evidence="5 8" id="KW-0418">Kinase</keyword>
<evidence type="ECO:0000256" key="8">
    <source>
        <dbReference type="RuleBase" id="RU362007"/>
    </source>
</evidence>
<dbReference type="EMBL" id="JAEUBE010000295">
    <property type="protein sequence ID" value="KAH3665531.1"/>
    <property type="molecule type" value="Genomic_DNA"/>
</dbReference>
<comment type="pathway">
    <text evidence="1">Carbohydrate degradation; glycolysis; D-glyceraldehyde 3-phosphate and glycerone phosphate from D-glucose: step 1/4.</text>
</comment>
<dbReference type="GO" id="GO:0005524">
    <property type="term" value="F:ATP binding"/>
    <property type="evidence" value="ECO:0007669"/>
    <property type="project" value="UniProtKB-UniRule"/>
</dbReference>
<reference evidence="11" key="1">
    <citation type="journal article" date="2021" name="Open Biol.">
        <title>Shared evolutionary footprints suggest mitochondrial oxidative damage underlies multiple complex I losses in fungi.</title>
        <authorList>
            <person name="Schikora-Tamarit M.A."/>
            <person name="Marcet-Houben M."/>
            <person name="Nosek J."/>
            <person name="Gabaldon T."/>
        </authorList>
    </citation>
    <scope>NUCLEOTIDE SEQUENCE</scope>
    <source>
        <strain evidence="11">CBS6075</strain>
    </source>
</reference>
<dbReference type="PROSITE" id="PS00378">
    <property type="entry name" value="HEXOKINASE_1"/>
    <property type="match status" value="1"/>
</dbReference>
<dbReference type="PANTHER" id="PTHR19443">
    <property type="entry name" value="HEXOKINASE"/>
    <property type="match status" value="1"/>
</dbReference>
<dbReference type="FunFam" id="3.30.420.40:FF:000034">
    <property type="entry name" value="Phosphotransferase"/>
    <property type="match status" value="1"/>
</dbReference>
<evidence type="ECO:0000259" key="10">
    <source>
        <dbReference type="Pfam" id="PF03727"/>
    </source>
</evidence>
<keyword evidence="7 8" id="KW-0324">Glycolysis</keyword>
<dbReference type="InterPro" id="IPR019807">
    <property type="entry name" value="Hexokinase_BS"/>
</dbReference>
<dbReference type="Gene3D" id="3.30.420.40">
    <property type="match status" value="1"/>
</dbReference>
<dbReference type="GeneID" id="70235682"/>
<dbReference type="Pfam" id="PF00349">
    <property type="entry name" value="Hexokinase_1"/>
    <property type="match status" value="1"/>
</dbReference>
<dbReference type="GO" id="GO:0001678">
    <property type="term" value="P:intracellular glucose homeostasis"/>
    <property type="evidence" value="ECO:0007669"/>
    <property type="project" value="InterPro"/>
</dbReference>
<dbReference type="PRINTS" id="PR00475">
    <property type="entry name" value="HEXOKINASE"/>
</dbReference>
<comment type="similarity">
    <text evidence="2 8">Belongs to the hexokinase family.</text>
</comment>
<comment type="caution">
    <text evidence="11">The sequence shown here is derived from an EMBL/GenBank/DDBJ whole genome shotgun (WGS) entry which is preliminary data.</text>
</comment>
<keyword evidence="6 8" id="KW-0067">ATP-binding</keyword>
<keyword evidence="12" id="KW-1185">Reference proteome</keyword>
<evidence type="ECO:0000259" key="9">
    <source>
        <dbReference type="Pfam" id="PF00349"/>
    </source>
</evidence>
<dbReference type="GO" id="GO:0005536">
    <property type="term" value="F:D-glucose binding"/>
    <property type="evidence" value="ECO:0007669"/>
    <property type="project" value="InterPro"/>
</dbReference>
<reference evidence="11" key="2">
    <citation type="submission" date="2021-01" db="EMBL/GenBank/DDBJ databases">
        <authorList>
            <person name="Schikora-Tamarit M.A."/>
        </authorList>
    </citation>
    <scope>NUCLEOTIDE SEQUENCE</scope>
    <source>
        <strain evidence="11">CBS6075</strain>
    </source>
</reference>
<evidence type="ECO:0000256" key="2">
    <source>
        <dbReference type="ARBA" id="ARBA00009225"/>
    </source>
</evidence>
<dbReference type="InterPro" id="IPR022672">
    <property type="entry name" value="Hexokinase_N"/>
</dbReference>
<dbReference type="GO" id="GO:0008865">
    <property type="term" value="F:fructokinase activity"/>
    <property type="evidence" value="ECO:0007669"/>
    <property type="project" value="TreeGrafter"/>
</dbReference>
<dbReference type="GO" id="GO:0006006">
    <property type="term" value="P:glucose metabolic process"/>
    <property type="evidence" value="ECO:0007669"/>
    <property type="project" value="TreeGrafter"/>
</dbReference>
<dbReference type="InterPro" id="IPR001312">
    <property type="entry name" value="Hexokinase"/>
</dbReference>
<organism evidence="11 12">
    <name type="scientific">Ogataea philodendri</name>
    <dbReference type="NCBI Taxonomy" id="1378263"/>
    <lineage>
        <taxon>Eukaryota</taxon>
        <taxon>Fungi</taxon>
        <taxon>Dikarya</taxon>
        <taxon>Ascomycota</taxon>
        <taxon>Saccharomycotina</taxon>
        <taxon>Pichiomycetes</taxon>
        <taxon>Pichiales</taxon>
        <taxon>Pichiaceae</taxon>
        <taxon>Ogataea</taxon>
    </lineage>
</organism>
<dbReference type="GO" id="GO:0006096">
    <property type="term" value="P:glycolytic process"/>
    <property type="evidence" value="ECO:0007669"/>
    <property type="project" value="UniProtKB-KW"/>
</dbReference>
<name>A0A9P8P5P0_9ASCO</name>
<dbReference type="PROSITE" id="PS51748">
    <property type="entry name" value="HEXOKINASE_2"/>
    <property type="match status" value="1"/>
</dbReference>
<evidence type="ECO:0000256" key="7">
    <source>
        <dbReference type="ARBA" id="ARBA00023152"/>
    </source>
</evidence>
<dbReference type="SUPFAM" id="SSF53067">
    <property type="entry name" value="Actin-like ATPase domain"/>
    <property type="match status" value="2"/>
</dbReference>
<evidence type="ECO:0000256" key="4">
    <source>
        <dbReference type="ARBA" id="ARBA00022741"/>
    </source>
</evidence>
<feature type="domain" description="Hexokinase N-terminal" evidence="9">
    <location>
        <begin position="6"/>
        <end position="206"/>
    </location>
</feature>
<dbReference type="InterPro" id="IPR022673">
    <property type="entry name" value="Hexokinase_C"/>
</dbReference>
<dbReference type="GO" id="GO:0005829">
    <property type="term" value="C:cytosol"/>
    <property type="evidence" value="ECO:0007669"/>
    <property type="project" value="TreeGrafter"/>
</dbReference>
<evidence type="ECO:0000256" key="3">
    <source>
        <dbReference type="ARBA" id="ARBA00022679"/>
    </source>
</evidence>
<evidence type="ECO:0000313" key="11">
    <source>
        <dbReference type="EMBL" id="KAH3665531.1"/>
    </source>
</evidence>
<proteinExistence type="inferred from homology"/>
<sequence length="471" mass="51904">MSLDSEVDKIVQEFHVSEEVLQKGVDRFIELAKSGLNSDEDKYGLPMIPTYVTSIPDGKEKGVLLAADLGGTNFRVCSVQLNGDHTFKLIQQKSHIPAELMSSTSDELFSYLASKVEVFLKTHHENSTETSNGKKFKLGFTFSFPVTQSALNAGTLLRWTKGFNIPDCVGKDVVKVFQSHLDALKVPVTVSALANDTVGTLLARSYTGSNKEGTTLVGCIFGTGTNGAYNEKLENIKKIPDDVREKLKAQGVTHMVVNTEWGSFDNQLKVLPNSKYDVQVDELTSNKGFHMFEKRVSGMFLGEILRHILVDLHSKGVMFTQYSGYESLPHRLRTPWDLDSEVLSLIEIDDSTKLQATELSLRQSLRLPTTVEERLAIQKLTRAVAKRSAYLAAIPIAALLHMTEAFKGHNIEVDVGADGSVVEFYPGFRTMMRDAIAQTQIGSQGERRLHVNIAKDGSSVGAALCALSEKD</sequence>
<evidence type="ECO:0000256" key="6">
    <source>
        <dbReference type="ARBA" id="ARBA00022840"/>
    </source>
</evidence>
<keyword evidence="4 8" id="KW-0547">Nucleotide-binding</keyword>
<dbReference type="PANTHER" id="PTHR19443:SF30">
    <property type="entry name" value="GLUCOKINASE-1-RELATED"/>
    <property type="match status" value="1"/>
</dbReference>
<dbReference type="EC" id="2.7.1.-" evidence="8"/>
<gene>
    <name evidence="11" type="ORF">OGAPHI_003717</name>
</gene>
<evidence type="ECO:0000256" key="1">
    <source>
        <dbReference type="ARBA" id="ARBA00004888"/>
    </source>
</evidence>
<dbReference type="AlphaFoldDB" id="A0A9P8P5P0"/>
<evidence type="ECO:0000256" key="5">
    <source>
        <dbReference type="ARBA" id="ARBA00022777"/>
    </source>
</evidence>
<accession>A0A9P8P5P0</accession>
<dbReference type="Pfam" id="PF03727">
    <property type="entry name" value="Hexokinase_2"/>
    <property type="match status" value="1"/>
</dbReference>
<keyword evidence="3 8" id="KW-0808">Transferase</keyword>